<organism evidence="12 13">
    <name type="scientific">Pinctada imbricata</name>
    <name type="common">Atlantic pearl-oyster</name>
    <name type="synonym">Pinctada martensii</name>
    <dbReference type="NCBI Taxonomy" id="66713"/>
    <lineage>
        <taxon>Eukaryota</taxon>
        <taxon>Metazoa</taxon>
        <taxon>Spiralia</taxon>
        <taxon>Lophotrochozoa</taxon>
        <taxon>Mollusca</taxon>
        <taxon>Bivalvia</taxon>
        <taxon>Autobranchia</taxon>
        <taxon>Pteriomorphia</taxon>
        <taxon>Pterioida</taxon>
        <taxon>Pterioidea</taxon>
        <taxon>Pteriidae</taxon>
        <taxon>Pinctada</taxon>
    </lineage>
</organism>
<keyword evidence="13" id="KW-1185">Reference proteome</keyword>
<evidence type="ECO:0000256" key="10">
    <source>
        <dbReference type="SAM" id="Phobius"/>
    </source>
</evidence>
<dbReference type="PROSITE" id="PS50262">
    <property type="entry name" value="G_PROTEIN_RECEP_F1_2"/>
    <property type="match status" value="1"/>
</dbReference>
<feature type="transmembrane region" description="Helical" evidence="10">
    <location>
        <begin position="245"/>
        <end position="268"/>
    </location>
</feature>
<evidence type="ECO:0000256" key="3">
    <source>
        <dbReference type="ARBA" id="ARBA00022989"/>
    </source>
</evidence>
<dbReference type="Gene3D" id="1.20.1070.10">
    <property type="entry name" value="Rhodopsin 7-helix transmembrane proteins"/>
    <property type="match status" value="1"/>
</dbReference>
<keyword evidence="5 10" id="KW-0472">Membrane</keyword>
<dbReference type="PRINTS" id="PR00534">
    <property type="entry name" value="MCRFAMILY"/>
</dbReference>
<reference evidence="12" key="1">
    <citation type="submission" date="2019-08" db="EMBL/GenBank/DDBJ databases">
        <title>The improved chromosome-level genome for the pearl oyster Pinctada fucata martensii using PacBio sequencing and Hi-C.</title>
        <authorList>
            <person name="Zheng Z."/>
        </authorList>
    </citation>
    <scope>NUCLEOTIDE SEQUENCE</scope>
    <source>
        <strain evidence="12">ZZ-2019</strain>
        <tissue evidence="12">Adductor muscle</tissue>
    </source>
</reference>
<dbReference type="InterPro" id="IPR000276">
    <property type="entry name" value="GPCR_Rhodpsn"/>
</dbReference>
<dbReference type="PANTHER" id="PTHR24240">
    <property type="entry name" value="OPSIN"/>
    <property type="match status" value="1"/>
</dbReference>
<evidence type="ECO:0000256" key="8">
    <source>
        <dbReference type="RuleBase" id="RU000688"/>
    </source>
</evidence>
<keyword evidence="6 8" id="KW-0675">Receptor</keyword>
<accession>A0AA88XXH9</accession>
<keyword evidence="4 8" id="KW-0297">G-protein coupled receptor</keyword>
<evidence type="ECO:0000313" key="13">
    <source>
        <dbReference type="Proteomes" id="UP001186944"/>
    </source>
</evidence>
<evidence type="ECO:0000256" key="1">
    <source>
        <dbReference type="ARBA" id="ARBA00004141"/>
    </source>
</evidence>
<dbReference type="InterPro" id="IPR001671">
    <property type="entry name" value="Melcrt_ACTH_rcpt"/>
</dbReference>
<dbReference type="PRINTS" id="PR00237">
    <property type="entry name" value="GPCRRHODOPSN"/>
</dbReference>
<protein>
    <recommendedName>
        <fullName evidence="11">G-protein coupled receptors family 1 profile domain-containing protein</fullName>
    </recommendedName>
</protein>
<dbReference type="AlphaFoldDB" id="A0AA88XXH9"/>
<proteinExistence type="inferred from homology"/>
<feature type="compositionally biased region" description="Polar residues" evidence="9">
    <location>
        <begin position="366"/>
        <end position="379"/>
    </location>
</feature>
<dbReference type="Proteomes" id="UP001186944">
    <property type="component" value="Unassembled WGS sequence"/>
</dbReference>
<dbReference type="EMBL" id="VSWD01000010">
    <property type="protein sequence ID" value="KAK3089796.1"/>
    <property type="molecule type" value="Genomic_DNA"/>
</dbReference>
<feature type="transmembrane region" description="Helical" evidence="10">
    <location>
        <begin position="22"/>
        <end position="50"/>
    </location>
</feature>
<keyword evidence="7 8" id="KW-0807">Transducer</keyword>
<evidence type="ECO:0000256" key="5">
    <source>
        <dbReference type="ARBA" id="ARBA00023136"/>
    </source>
</evidence>
<feature type="transmembrane region" description="Helical" evidence="10">
    <location>
        <begin position="185"/>
        <end position="211"/>
    </location>
</feature>
<comment type="subcellular location">
    <subcellularLocation>
        <location evidence="1">Membrane</location>
        <topology evidence="1">Multi-pass membrane protein</topology>
    </subcellularLocation>
</comment>
<keyword evidence="2 8" id="KW-0812">Transmembrane</keyword>
<dbReference type="SMART" id="SM01381">
    <property type="entry name" value="7TM_GPCR_Srsx"/>
    <property type="match status" value="1"/>
</dbReference>
<feature type="domain" description="G-protein coupled receptors family 1 profile" evidence="11">
    <location>
        <begin position="41"/>
        <end position="297"/>
    </location>
</feature>
<sequence length="398" mass="44662">MNSTTDSLPIEYDSLKPVFPDIGHFTVGGVLATVFVCGTIANGCGLITFFKTKHLRSPTNTFIISLLVGDFCMCFFGIPMAMSSSFKTHWLWGTAGCNLEGFLVYFFGCANMYTLCAISMDRYVVIAMPLHSSKITHRVAKLSVLLCWTLGFFWAVVPFFGWSYYDLEAAHTSCAVVWESHDPVVVSYNITIFVFVFFIPVLVMMFAYVNVYLTIRNVARNNVWDMTSRIARKNLAIEKKMFKTILIMVGVFLFAWTPYAVVSFWAAFIGARGIPVAVQTVPAMAAKCSSVCDPFIYVVTNKQFRKAFYKIIPCAGLRQKLEEIEDREPEKSGEDSGTYSKSKKQVEPPKKVNMVQPIEEDEVETQVDTIRSSPGVNSQTKRDAIELEDINEGEQAQA</sequence>
<dbReference type="InterPro" id="IPR050125">
    <property type="entry name" value="GPCR_opsins"/>
</dbReference>
<evidence type="ECO:0000256" key="4">
    <source>
        <dbReference type="ARBA" id="ARBA00023040"/>
    </source>
</evidence>
<dbReference type="GO" id="GO:0004977">
    <property type="term" value="F:melanocortin receptor activity"/>
    <property type="evidence" value="ECO:0007669"/>
    <property type="project" value="InterPro"/>
</dbReference>
<feature type="transmembrane region" description="Helical" evidence="10">
    <location>
        <begin position="102"/>
        <end position="121"/>
    </location>
</feature>
<dbReference type="GO" id="GO:0016020">
    <property type="term" value="C:membrane"/>
    <property type="evidence" value="ECO:0007669"/>
    <property type="project" value="UniProtKB-SubCell"/>
</dbReference>
<comment type="caution">
    <text evidence="12">The sequence shown here is derived from an EMBL/GenBank/DDBJ whole genome shotgun (WGS) entry which is preliminary data.</text>
</comment>
<evidence type="ECO:0000313" key="12">
    <source>
        <dbReference type="EMBL" id="KAK3089796.1"/>
    </source>
</evidence>
<evidence type="ECO:0000256" key="2">
    <source>
        <dbReference type="ARBA" id="ARBA00022692"/>
    </source>
</evidence>
<dbReference type="InterPro" id="IPR017452">
    <property type="entry name" value="GPCR_Rhodpsn_7TM"/>
</dbReference>
<dbReference type="SUPFAM" id="SSF81321">
    <property type="entry name" value="Family A G protein-coupled receptor-like"/>
    <property type="match status" value="1"/>
</dbReference>
<gene>
    <name evidence="12" type="ORF">FSP39_006604</name>
</gene>
<dbReference type="PROSITE" id="PS00237">
    <property type="entry name" value="G_PROTEIN_RECEP_F1_1"/>
    <property type="match status" value="1"/>
</dbReference>
<evidence type="ECO:0000256" key="6">
    <source>
        <dbReference type="ARBA" id="ARBA00023170"/>
    </source>
</evidence>
<feature type="region of interest" description="Disordered" evidence="9">
    <location>
        <begin position="325"/>
        <end position="398"/>
    </location>
</feature>
<dbReference type="CDD" id="cd14969">
    <property type="entry name" value="7tmA_Opsins_type2_animals"/>
    <property type="match status" value="1"/>
</dbReference>
<evidence type="ECO:0000259" key="11">
    <source>
        <dbReference type="PROSITE" id="PS50262"/>
    </source>
</evidence>
<keyword evidence="3 10" id="KW-1133">Transmembrane helix</keyword>
<name>A0AA88XXH9_PINIB</name>
<feature type="transmembrane region" description="Helical" evidence="10">
    <location>
        <begin position="62"/>
        <end position="82"/>
    </location>
</feature>
<comment type="similarity">
    <text evidence="8">Belongs to the G-protein coupled receptor 1 family.</text>
</comment>
<dbReference type="Pfam" id="PF00001">
    <property type="entry name" value="7tm_1"/>
    <property type="match status" value="1"/>
</dbReference>
<evidence type="ECO:0000256" key="7">
    <source>
        <dbReference type="ARBA" id="ARBA00023224"/>
    </source>
</evidence>
<feature type="transmembrane region" description="Helical" evidence="10">
    <location>
        <begin position="142"/>
        <end position="165"/>
    </location>
</feature>
<evidence type="ECO:0000256" key="9">
    <source>
        <dbReference type="SAM" id="MobiDB-lite"/>
    </source>
</evidence>